<dbReference type="InterPro" id="IPR008925">
    <property type="entry name" value="aa_tRNA-synth_I_cd-bd_sf"/>
</dbReference>
<comment type="subcellular location">
    <subcellularLocation>
        <location evidence="1 10">Cytoplasm</location>
    </subcellularLocation>
</comment>
<dbReference type="HAMAP" id="MF_00022">
    <property type="entry name" value="Glu_tRNA_synth_type1"/>
    <property type="match status" value="1"/>
</dbReference>
<dbReference type="InterPro" id="IPR045462">
    <property type="entry name" value="aa-tRNA-synth_I_cd-bd"/>
</dbReference>
<evidence type="ECO:0000256" key="9">
    <source>
        <dbReference type="ARBA" id="ARBA00023146"/>
    </source>
</evidence>
<dbReference type="Pfam" id="PF00749">
    <property type="entry name" value="tRNA-synt_1c"/>
    <property type="match status" value="1"/>
</dbReference>
<dbReference type="EMBL" id="PCWR01000046">
    <property type="protein sequence ID" value="PIR06903.1"/>
    <property type="molecule type" value="Genomic_DNA"/>
</dbReference>
<evidence type="ECO:0000256" key="6">
    <source>
        <dbReference type="ARBA" id="ARBA00022741"/>
    </source>
</evidence>
<name>A0A2H0NDC6_9BACT</name>
<evidence type="ECO:0000256" key="7">
    <source>
        <dbReference type="ARBA" id="ARBA00022840"/>
    </source>
</evidence>
<accession>A0A2H0NDC6</accession>
<dbReference type="GO" id="GO:0006424">
    <property type="term" value="P:glutamyl-tRNA aminoacylation"/>
    <property type="evidence" value="ECO:0007669"/>
    <property type="project" value="UniProtKB-UniRule"/>
</dbReference>
<comment type="caution">
    <text evidence="13">The sequence shown here is derived from an EMBL/GenBank/DDBJ whole genome shotgun (WGS) entry which is preliminary data.</text>
</comment>
<dbReference type="InterPro" id="IPR049940">
    <property type="entry name" value="GluQ/Sye"/>
</dbReference>
<protein>
    <recommendedName>
        <fullName evidence="10">Glutamate--tRNA ligase</fullName>
        <ecNumber evidence="10">6.1.1.17</ecNumber>
    </recommendedName>
    <alternativeName>
        <fullName evidence="10">Glutamyl-tRNA synthetase</fullName>
        <shortName evidence="10">GluRS</shortName>
    </alternativeName>
</protein>
<organism evidence="13 14">
    <name type="scientific">Candidatus Jorgensenbacteria bacterium CG11_big_fil_rev_8_21_14_0_20_38_23</name>
    <dbReference type="NCBI Taxonomy" id="1974594"/>
    <lineage>
        <taxon>Bacteria</taxon>
        <taxon>Candidatus Joergenseniibacteriota</taxon>
    </lineage>
</organism>
<dbReference type="Proteomes" id="UP000228867">
    <property type="component" value="Unassembled WGS sequence"/>
</dbReference>
<dbReference type="InterPro" id="IPR020058">
    <property type="entry name" value="Glu/Gln-tRNA-synth_Ib_cat-dom"/>
</dbReference>
<comment type="similarity">
    <text evidence="2 10">Belongs to the class-I aminoacyl-tRNA synthetase family. Glutamate--tRNA ligase type 1 subfamily.</text>
</comment>
<proteinExistence type="inferred from homology"/>
<dbReference type="InterPro" id="IPR014729">
    <property type="entry name" value="Rossmann-like_a/b/a_fold"/>
</dbReference>
<evidence type="ECO:0000256" key="4">
    <source>
        <dbReference type="ARBA" id="ARBA00022490"/>
    </source>
</evidence>
<dbReference type="PANTHER" id="PTHR43311">
    <property type="entry name" value="GLUTAMATE--TRNA LIGASE"/>
    <property type="match status" value="1"/>
</dbReference>
<reference evidence="13 14" key="1">
    <citation type="submission" date="2017-09" db="EMBL/GenBank/DDBJ databases">
        <title>Depth-based differentiation of microbial function through sediment-hosted aquifers and enrichment of novel symbionts in the deep terrestrial subsurface.</title>
        <authorList>
            <person name="Probst A.J."/>
            <person name="Ladd B."/>
            <person name="Jarett J.K."/>
            <person name="Geller-Mcgrath D.E."/>
            <person name="Sieber C.M."/>
            <person name="Emerson J.B."/>
            <person name="Anantharaman K."/>
            <person name="Thomas B.C."/>
            <person name="Malmstrom R."/>
            <person name="Stieglmeier M."/>
            <person name="Klingl A."/>
            <person name="Woyke T."/>
            <person name="Ryan C.M."/>
            <person name="Banfield J.F."/>
        </authorList>
    </citation>
    <scope>NUCLEOTIDE SEQUENCE [LARGE SCALE GENOMIC DNA]</scope>
    <source>
        <strain evidence="13">CG11_big_fil_rev_8_21_14_0_20_38_23</strain>
    </source>
</reference>
<keyword evidence="9 10" id="KW-0030">Aminoacyl-tRNA synthetase</keyword>
<evidence type="ECO:0000313" key="14">
    <source>
        <dbReference type="Proteomes" id="UP000228867"/>
    </source>
</evidence>
<dbReference type="PRINTS" id="PR00987">
    <property type="entry name" value="TRNASYNTHGLU"/>
</dbReference>
<evidence type="ECO:0000259" key="12">
    <source>
        <dbReference type="Pfam" id="PF19269"/>
    </source>
</evidence>
<keyword evidence="6 10" id="KW-0547">Nucleotide-binding</keyword>
<dbReference type="NCBIfam" id="TIGR00464">
    <property type="entry name" value="gltX_bact"/>
    <property type="match status" value="1"/>
</dbReference>
<evidence type="ECO:0000256" key="10">
    <source>
        <dbReference type="HAMAP-Rule" id="MF_00022"/>
    </source>
</evidence>
<comment type="function">
    <text evidence="10">Catalyzes the attachment of glutamate to tRNA(Glu) in a two-step reaction: glutamate is first activated by ATP to form Glu-AMP and then transferred to the acceptor end of tRNA(Glu).</text>
</comment>
<dbReference type="EC" id="6.1.1.17" evidence="10"/>
<dbReference type="GO" id="GO:0005829">
    <property type="term" value="C:cytosol"/>
    <property type="evidence" value="ECO:0007669"/>
    <property type="project" value="TreeGrafter"/>
</dbReference>
<keyword evidence="4 10" id="KW-0963">Cytoplasm</keyword>
<dbReference type="Gene3D" id="3.40.50.620">
    <property type="entry name" value="HUPs"/>
    <property type="match status" value="1"/>
</dbReference>
<dbReference type="SUPFAM" id="SSF52374">
    <property type="entry name" value="Nucleotidylyl transferase"/>
    <property type="match status" value="1"/>
</dbReference>
<dbReference type="InterPro" id="IPR004527">
    <property type="entry name" value="Glu-tRNA-ligase_bac/mito"/>
</dbReference>
<evidence type="ECO:0000256" key="5">
    <source>
        <dbReference type="ARBA" id="ARBA00022598"/>
    </source>
</evidence>
<dbReference type="CDD" id="cd00808">
    <property type="entry name" value="GluRS_core"/>
    <property type="match status" value="1"/>
</dbReference>
<dbReference type="GO" id="GO:0004818">
    <property type="term" value="F:glutamate-tRNA ligase activity"/>
    <property type="evidence" value="ECO:0007669"/>
    <property type="project" value="UniProtKB-UniRule"/>
</dbReference>
<evidence type="ECO:0000256" key="8">
    <source>
        <dbReference type="ARBA" id="ARBA00022917"/>
    </source>
</evidence>
<dbReference type="PANTHER" id="PTHR43311:SF2">
    <property type="entry name" value="GLUTAMATE--TRNA LIGASE, MITOCHONDRIAL-RELATED"/>
    <property type="match status" value="1"/>
</dbReference>
<dbReference type="FunFam" id="3.40.50.620:FF:000007">
    <property type="entry name" value="Glutamate--tRNA ligase"/>
    <property type="match status" value="1"/>
</dbReference>
<keyword evidence="7 10" id="KW-0067">ATP-binding</keyword>
<keyword evidence="8 10" id="KW-0648">Protein biosynthesis</keyword>
<dbReference type="InterPro" id="IPR000924">
    <property type="entry name" value="Glu/Gln-tRNA-synth"/>
</dbReference>
<keyword evidence="5 10" id="KW-0436">Ligase</keyword>
<evidence type="ECO:0000256" key="3">
    <source>
        <dbReference type="ARBA" id="ARBA00011245"/>
    </source>
</evidence>
<comment type="subunit">
    <text evidence="3 10">Monomer.</text>
</comment>
<dbReference type="InterPro" id="IPR033910">
    <property type="entry name" value="GluRS_core"/>
</dbReference>
<evidence type="ECO:0000256" key="2">
    <source>
        <dbReference type="ARBA" id="ARBA00007894"/>
    </source>
</evidence>
<dbReference type="InterPro" id="IPR020751">
    <property type="entry name" value="aa-tRNA-synth_I_codon-bd_sub2"/>
</dbReference>
<evidence type="ECO:0000259" key="11">
    <source>
        <dbReference type="Pfam" id="PF00749"/>
    </source>
</evidence>
<dbReference type="GO" id="GO:0005524">
    <property type="term" value="F:ATP binding"/>
    <property type="evidence" value="ECO:0007669"/>
    <property type="project" value="UniProtKB-UniRule"/>
</dbReference>
<dbReference type="SUPFAM" id="SSF48163">
    <property type="entry name" value="An anticodon-binding domain of class I aminoacyl-tRNA synthetases"/>
    <property type="match status" value="1"/>
</dbReference>
<feature type="domain" description="Aminoacyl-tRNA synthetase class I anticodon-binding" evidence="12">
    <location>
        <begin position="312"/>
        <end position="453"/>
    </location>
</feature>
<sequence length="460" mass="53181">MVKVRFAPSPTGPFSLGNARTALFNWLFARHEGGQFLLRIEDTDKERSQKKFEKEIINSLIWLGLNWHGSIVYQSQRLEIYKRYLGKLLKEGWAYYCNCSLEMLEAERQAQLSQGLAPKYSGRCRNLNNTSGVIRFKMPAKIISFHDLIRGNIKFDTSLLGDIVIAKSLEEPLYNFAVVVDDWEMGITQVIRGEDHISNTPKQLILQEVLNIKPPKYAHLPLILTPDRKKLSSRFLQKSFGDYKKDGYLAEAMLNFLVLLGWHPVQDREILSLEEMIAEFDLGRVQKAGAVFNQTKLDWLNAYYLRHLEINKLLERLKPFVSSRWLKKKNLLKKVIEIEKERLKSLKDFAQLSQFFFKIKDYPASLLIWENTPSQKIRSNLETVANFIKSKARGELLKPEFEKEIFLLAQKEGRGEILWPLRVALSGKKSSPGPLEIIKTLGKTESLKRINLALKKLKNS</sequence>
<dbReference type="AlphaFoldDB" id="A0A2H0NDC6"/>
<dbReference type="Gene3D" id="1.10.10.350">
    <property type="match status" value="1"/>
</dbReference>
<gene>
    <name evidence="10" type="primary">gltX</name>
    <name evidence="13" type="ORF">COV54_01940</name>
</gene>
<evidence type="ECO:0000313" key="13">
    <source>
        <dbReference type="EMBL" id="PIR06903.1"/>
    </source>
</evidence>
<dbReference type="GO" id="GO:0000049">
    <property type="term" value="F:tRNA binding"/>
    <property type="evidence" value="ECO:0007669"/>
    <property type="project" value="InterPro"/>
</dbReference>
<dbReference type="Pfam" id="PF19269">
    <property type="entry name" value="Anticodon_2"/>
    <property type="match status" value="1"/>
</dbReference>
<feature type="domain" description="Glutamyl/glutaminyl-tRNA synthetase class Ib catalytic" evidence="11">
    <location>
        <begin position="1"/>
        <end position="299"/>
    </location>
</feature>
<comment type="catalytic activity">
    <reaction evidence="10">
        <text>tRNA(Glu) + L-glutamate + ATP = L-glutamyl-tRNA(Glu) + AMP + diphosphate</text>
        <dbReference type="Rhea" id="RHEA:23540"/>
        <dbReference type="Rhea" id="RHEA-COMP:9663"/>
        <dbReference type="Rhea" id="RHEA-COMP:9680"/>
        <dbReference type="ChEBI" id="CHEBI:29985"/>
        <dbReference type="ChEBI" id="CHEBI:30616"/>
        <dbReference type="ChEBI" id="CHEBI:33019"/>
        <dbReference type="ChEBI" id="CHEBI:78442"/>
        <dbReference type="ChEBI" id="CHEBI:78520"/>
        <dbReference type="ChEBI" id="CHEBI:456215"/>
        <dbReference type="EC" id="6.1.1.17"/>
    </reaction>
</comment>
<dbReference type="GO" id="GO:0008270">
    <property type="term" value="F:zinc ion binding"/>
    <property type="evidence" value="ECO:0007669"/>
    <property type="project" value="InterPro"/>
</dbReference>
<evidence type="ECO:0000256" key="1">
    <source>
        <dbReference type="ARBA" id="ARBA00004496"/>
    </source>
</evidence>
<comment type="caution">
    <text evidence="10">Lacks conserved residue(s) required for the propagation of feature annotation.</text>
</comment>